<name>A0A6G0YZ65_APHCR</name>
<dbReference type="Proteomes" id="UP000478052">
    <property type="component" value="Unassembled WGS sequence"/>
</dbReference>
<comment type="caution">
    <text evidence="2">The sequence shown here is derived from an EMBL/GenBank/DDBJ whole genome shotgun (WGS) entry which is preliminary data.</text>
</comment>
<evidence type="ECO:0000313" key="2">
    <source>
        <dbReference type="EMBL" id="KAF0763268.1"/>
    </source>
</evidence>
<gene>
    <name evidence="2" type="ORF">FWK35_00025141</name>
</gene>
<reference evidence="2 3" key="1">
    <citation type="submission" date="2019-08" db="EMBL/GenBank/DDBJ databases">
        <title>Whole genome of Aphis craccivora.</title>
        <authorList>
            <person name="Voronova N.V."/>
            <person name="Shulinski R.S."/>
            <person name="Bandarenka Y.V."/>
            <person name="Zhorov D.G."/>
            <person name="Warner D."/>
        </authorList>
    </citation>
    <scope>NUCLEOTIDE SEQUENCE [LARGE SCALE GENOMIC DNA]</scope>
    <source>
        <strain evidence="2">180601</strain>
        <tissue evidence="2">Whole Body</tissue>
    </source>
</reference>
<proteinExistence type="predicted"/>
<protein>
    <submittedName>
        <fullName evidence="2">FHA domain-containing protein</fullName>
    </submittedName>
</protein>
<keyword evidence="1" id="KW-0812">Transmembrane</keyword>
<keyword evidence="1" id="KW-1133">Transmembrane helix</keyword>
<feature type="transmembrane region" description="Helical" evidence="1">
    <location>
        <begin position="31"/>
        <end position="50"/>
    </location>
</feature>
<keyword evidence="1" id="KW-0472">Membrane</keyword>
<dbReference type="EMBL" id="VUJU01001926">
    <property type="protein sequence ID" value="KAF0763268.1"/>
    <property type="molecule type" value="Genomic_DNA"/>
</dbReference>
<sequence>MLFWVTGKQCQFPVSIPFADTRRTPPDKTNGYLWVVVRFTVLIAGGALSYRSITTRRLFTYILRPMTHSLLLLPTTEYT</sequence>
<organism evidence="2 3">
    <name type="scientific">Aphis craccivora</name>
    <name type="common">Cowpea aphid</name>
    <dbReference type="NCBI Taxonomy" id="307492"/>
    <lineage>
        <taxon>Eukaryota</taxon>
        <taxon>Metazoa</taxon>
        <taxon>Ecdysozoa</taxon>
        <taxon>Arthropoda</taxon>
        <taxon>Hexapoda</taxon>
        <taxon>Insecta</taxon>
        <taxon>Pterygota</taxon>
        <taxon>Neoptera</taxon>
        <taxon>Paraneoptera</taxon>
        <taxon>Hemiptera</taxon>
        <taxon>Sternorrhyncha</taxon>
        <taxon>Aphidomorpha</taxon>
        <taxon>Aphidoidea</taxon>
        <taxon>Aphididae</taxon>
        <taxon>Aphidini</taxon>
        <taxon>Aphis</taxon>
        <taxon>Aphis</taxon>
    </lineage>
</organism>
<keyword evidence="3" id="KW-1185">Reference proteome</keyword>
<evidence type="ECO:0000256" key="1">
    <source>
        <dbReference type="SAM" id="Phobius"/>
    </source>
</evidence>
<dbReference type="AlphaFoldDB" id="A0A6G0YZ65"/>
<evidence type="ECO:0000313" key="3">
    <source>
        <dbReference type="Proteomes" id="UP000478052"/>
    </source>
</evidence>
<accession>A0A6G0YZ65</accession>